<name>A0A510UW25_9CELL</name>
<feature type="region of interest" description="Disordered" evidence="5">
    <location>
        <begin position="202"/>
        <end position="280"/>
    </location>
</feature>
<keyword evidence="4" id="KW-0804">Transcription</keyword>
<dbReference type="InterPro" id="IPR005119">
    <property type="entry name" value="LysR_subst-bd"/>
</dbReference>
<dbReference type="RefSeq" id="WP_146807285.1">
    <property type="nucleotide sequence ID" value="NZ_BJUA01000014.1"/>
</dbReference>
<dbReference type="Proteomes" id="UP000321386">
    <property type="component" value="Unassembled WGS sequence"/>
</dbReference>
<protein>
    <submittedName>
        <fullName evidence="7">LysR family transcriptional regulator</fullName>
    </submittedName>
</protein>
<dbReference type="GO" id="GO:0003700">
    <property type="term" value="F:DNA-binding transcription factor activity"/>
    <property type="evidence" value="ECO:0007669"/>
    <property type="project" value="TreeGrafter"/>
</dbReference>
<feature type="compositionally biased region" description="Low complexity" evidence="5">
    <location>
        <begin position="263"/>
        <end position="280"/>
    </location>
</feature>
<dbReference type="GO" id="GO:0032993">
    <property type="term" value="C:protein-DNA complex"/>
    <property type="evidence" value="ECO:0007669"/>
    <property type="project" value="TreeGrafter"/>
</dbReference>
<sequence length="280" mass="28853">MSEQDPAQAPDSPGAAFRLGMVPGVNPDRWARVWKERIRDHTLELVPVAAADAVAALRSGDVAASILRLPVDRDGIDAIPMYTEATVVVVPKDHLFTAAEEITAADLADETLVVPDDDVLRWTDAPGDRFAGTVATTSDAVDLVAAGHAVLVAPHSVARLHLRRGVTTRPVVDAPGSAVGLAWLTEAYDDLTEELIGIVRGRTASSSRGRGATDPAPTKPSPRGAAQGSTKGSTKATTKGSGKAATSGQGAGRSGGSGRRGAGPRTSGGRKPGPSRGRKR</sequence>
<feature type="domain" description="LysR substrate-binding" evidence="6">
    <location>
        <begin position="18"/>
        <end position="196"/>
    </location>
</feature>
<gene>
    <name evidence="7" type="ORF">CPE01_26250</name>
</gene>
<dbReference type="PANTHER" id="PTHR30346">
    <property type="entry name" value="TRANSCRIPTIONAL DUAL REGULATOR HCAR-RELATED"/>
    <property type="match status" value="1"/>
</dbReference>
<feature type="compositionally biased region" description="Gly residues" evidence="5">
    <location>
        <begin position="249"/>
        <end position="261"/>
    </location>
</feature>
<feature type="compositionally biased region" description="Low complexity" evidence="5">
    <location>
        <begin position="228"/>
        <end position="248"/>
    </location>
</feature>
<dbReference type="PANTHER" id="PTHR30346:SF0">
    <property type="entry name" value="HCA OPERON TRANSCRIPTIONAL ACTIVATOR HCAR"/>
    <property type="match status" value="1"/>
</dbReference>
<reference evidence="7 8" key="1">
    <citation type="submission" date="2019-07" db="EMBL/GenBank/DDBJ databases">
        <title>Whole genome shotgun sequence of Cellulomonas persica NBRC 101101.</title>
        <authorList>
            <person name="Hosoyama A."/>
            <person name="Uohara A."/>
            <person name="Ohji S."/>
            <person name="Ichikawa N."/>
        </authorList>
    </citation>
    <scope>NUCLEOTIDE SEQUENCE [LARGE SCALE GENOMIC DNA]</scope>
    <source>
        <strain evidence="7 8">NBRC 101101</strain>
    </source>
</reference>
<feature type="compositionally biased region" description="Low complexity" evidence="5">
    <location>
        <begin position="202"/>
        <end position="213"/>
    </location>
</feature>
<evidence type="ECO:0000256" key="5">
    <source>
        <dbReference type="SAM" id="MobiDB-lite"/>
    </source>
</evidence>
<comment type="similarity">
    <text evidence="1">Belongs to the LysR transcriptional regulatory family.</text>
</comment>
<dbReference type="CDD" id="cd05466">
    <property type="entry name" value="PBP2_LTTR_substrate"/>
    <property type="match status" value="1"/>
</dbReference>
<evidence type="ECO:0000256" key="3">
    <source>
        <dbReference type="ARBA" id="ARBA00023125"/>
    </source>
</evidence>
<evidence type="ECO:0000313" key="8">
    <source>
        <dbReference type="Proteomes" id="UP000321386"/>
    </source>
</evidence>
<accession>A0A510UW25</accession>
<dbReference type="Pfam" id="PF03466">
    <property type="entry name" value="LysR_substrate"/>
    <property type="match status" value="1"/>
</dbReference>
<proteinExistence type="inferred from homology"/>
<evidence type="ECO:0000256" key="2">
    <source>
        <dbReference type="ARBA" id="ARBA00023015"/>
    </source>
</evidence>
<dbReference type="SUPFAM" id="SSF53850">
    <property type="entry name" value="Periplasmic binding protein-like II"/>
    <property type="match status" value="1"/>
</dbReference>
<dbReference type="GO" id="GO:0003677">
    <property type="term" value="F:DNA binding"/>
    <property type="evidence" value="ECO:0007669"/>
    <property type="project" value="UniProtKB-KW"/>
</dbReference>
<dbReference type="OrthoDB" id="3636008at2"/>
<organism evidence="7 8">
    <name type="scientific">Cellulomonas persica</name>
    <dbReference type="NCBI Taxonomy" id="76861"/>
    <lineage>
        <taxon>Bacteria</taxon>
        <taxon>Bacillati</taxon>
        <taxon>Actinomycetota</taxon>
        <taxon>Actinomycetes</taxon>
        <taxon>Micrococcales</taxon>
        <taxon>Cellulomonadaceae</taxon>
        <taxon>Cellulomonas</taxon>
    </lineage>
</organism>
<dbReference type="Gene3D" id="3.40.190.10">
    <property type="entry name" value="Periplasmic binding protein-like II"/>
    <property type="match status" value="2"/>
</dbReference>
<evidence type="ECO:0000313" key="7">
    <source>
        <dbReference type="EMBL" id="GEK18892.1"/>
    </source>
</evidence>
<comment type="caution">
    <text evidence="7">The sequence shown here is derived from an EMBL/GenBank/DDBJ whole genome shotgun (WGS) entry which is preliminary data.</text>
</comment>
<evidence type="ECO:0000256" key="1">
    <source>
        <dbReference type="ARBA" id="ARBA00009437"/>
    </source>
</evidence>
<keyword evidence="3" id="KW-0238">DNA-binding</keyword>
<evidence type="ECO:0000259" key="6">
    <source>
        <dbReference type="Pfam" id="PF03466"/>
    </source>
</evidence>
<dbReference type="EMBL" id="BJUA01000014">
    <property type="protein sequence ID" value="GEK18892.1"/>
    <property type="molecule type" value="Genomic_DNA"/>
</dbReference>
<dbReference type="AlphaFoldDB" id="A0A510UW25"/>
<keyword evidence="8" id="KW-1185">Reference proteome</keyword>
<evidence type="ECO:0000256" key="4">
    <source>
        <dbReference type="ARBA" id="ARBA00023163"/>
    </source>
</evidence>
<keyword evidence="2" id="KW-0805">Transcription regulation</keyword>